<feature type="transmembrane region" description="Helical" evidence="14">
    <location>
        <begin position="964"/>
        <end position="981"/>
    </location>
</feature>
<dbReference type="OrthoDB" id="370884at2759"/>
<evidence type="ECO:0000256" key="10">
    <source>
        <dbReference type="ARBA" id="ARBA00023180"/>
    </source>
</evidence>
<evidence type="ECO:0000256" key="6">
    <source>
        <dbReference type="ARBA" id="ARBA00022692"/>
    </source>
</evidence>
<evidence type="ECO:0000256" key="1">
    <source>
        <dbReference type="ARBA" id="ARBA00004651"/>
    </source>
</evidence>
<evidence type="ECO:0000313" key="17">
    <source>
        <dbReference type="Proteomes" id="UP000014760"/>
    </source>
</evidence>
<dbReference type="EC" id="2.4.1.16" evidence="2"/>
<organism evidence="15">
    <name type="scientific">Capitella teleta</name>
    <name type="common">Polychaete worm</name>
    <dbReference type="NCBI Taxonomy" id="283909"/>
    <lineage>
        <taxon>Eukaryota</taxon>
        <taxon>Metazoa</taxon>
        <taxon>Spiralia</taxon>
        <taxon>Lophotrochozoa</taxon>
        <taxon>Annelida</taxon>
        <taxon>Polychaeta</taxon>
        <taxon>Sedentaria</taxon>
        <taxon>Scolecida</taxon>
        <taxon>Capitellidae</taxon>
        <taxon>Capitella</taxon>
    </lineage>
</organism>
<dbReference type="EMBL" id="KB310244">
    <property type="protein sequence ID" value="ELT92107.1"/>
    <property type="molecule type" value="Genomic_DNA"/>
</dbReference>
<reference evidence="16" key="3">
    <citation type="submission" date="2015-06" db="UniProtKB">
        <authorList>
            <consortium name="EnsemblMetazoa"/>
        </authorList>
    </citation>
    <scope>IDENTIFICATION</scope>
</reference>
<evidence type="ECO:0000256" key="11">
    <source>
        <dbReference type="ARBA" id="ARBA00046329"/>
    </source>
</evidence>
<feature type="transmembrane region" description="Helical" evidence="14">
    <location>
        <begin position="283"/>
        <end position="304"/>
    </location>
</feature>
<sequence length="1298" mass="147996">GSSSTMEQLPWDPFREVPDISDRNSCNSCIKWSIKILKIVFILLLATLVLGCLTSSKVSLLFITASMNPFFKFRETHGHAYSWKNATYSTCGVPSCMTQQEKPNNNVRWIWSLHMAMCVPYVVCCLKSLWKVTFKMKAAPKGSTVLWVLLVESLHTCGLFMFAFLGLPRLDAFRGILTMCALGFVPSLLRACRPGLKTGKTERGLDILSAVIQIGGIIAWLVKRAIDYWPIAIGMVLISVVWWENFIDRYQEDIFKFKKSWFDRITIRLENHKRDIQKAHVKLNIYVSLWKLIFSTALLLAFFGTEYFPWGVGWDALFDAKNFDADDDDDLDMDYDWLILFAAQAAPGLLCKYFFTMAVRAAIQIPAITIPMVLSTPVALAVSIWACYDCSNTWQLNAEDRLFWNCFSGHEGLTDVLIYRWGVIALLFWLAELWTTRYLWYPKVERLAKTERIFTHPFYCSLTLGQSLAFNRRRNDEEFELLGNKKVKRKANDLEHRHPDDMNLDETKVNVKPPSKMNPMIYCCATMWHETEDEMVQILKSCFRLDKDQHARRMAKDVFRVKVKDYYEFEIHILFDDAFEPHLEGDTNFEVNQFVKQFCRVIQDAGLAVHNVRLASMYVPEKVETPYGGQLKYTFPGGNKMIVHLKDKLKIRHRKRWSQVMYMYYLLGEKLWARKDINSKSKQVEAENTFILALDGDVDFRPEAVRLLLDLMNRDLSVAAACGRIHPIGSGPMVWYQKFEYAIGHWLSKSTEHVLGCVLCSPGCFSLFRGSALMDDNVMKTYTRRPTEAIHYVQYDQGEDRWLCTLLLQAGYKVEYSAASDALTYCPVGFGEFFNQRRRWTPSTFANILDLLSTAGATAKKNQNISTIYMIYQISLFVSSVLGPATIFLLIVNSLTIALTIHPAGSLMIVLIPMTLFIIICLVAKPDVQIAMASVLSTLMAIVQVVVLVGIMRQVAGDGLCHPNTMLLIFMVGTFIIAALLHPQECTIIFHGFIYYLAIPTMYLLLIIYSICNLNVVSWGTREVPKTELEKENERKIEEKNQQEKIKSSNILTELGGSLGIQEAKDGIPINCGTLCRCLCCVKDGLSDEARQMKDMQVELEVIGKTLQVMTGQNRAGEVAETAFSLKSGRNDSQENSEEESGDEDAEDGDSVASSVSWIQDKDLGRGECKELHYDEEVFWKDLIAKYLFPLAADKIEQDRAAMQLKELRNKSVFSFILINVLLITLMETVSMSIESEESLGIRWNCTDPITHDIKEVELDPVAIMFILVFGIIVGIQFFCMFGHRLMTWLQIVSNTTI</sequence>
<feature type="transmembrane region" description="Helical" evidence="14">
    <location>
        <begin position="993"/>
        <end position="1012"/>
    </location>
</feature>
<evidence type="ECO:0000256" key="8">
    <source>
        <dbReference type="ARBA" id="ARBA00023054"/>
    </source>
</evidence>
<keyword evidence="9 14" id="KW-0472">Membrane</keyword>
<name>R7TF39_CAPTE</name>
<feature type="transmembrane region" description="Helical" evidence="14">
    <location>
        <begin position="337"/>
        <end position="355"/>
    </location>
</feature>
<feature type="transmembrane region" description="Helical" evidence="14">
    <location>
        <begin position="930"/>
        <end position="952"/>
    </location>
</feature>
<feature type="transmembrane region" description="Helical" evidence="14">
    <location>
        <begin position="453"/>
        <end position="470"/>
    </location>
</feature>
<keyword evidence="17" id="KW-1185">Reference proteome</keyword>
<comment type="catalytic activity">
    <reaction evidence="12">
        <text>[(1-&gt;4)-N-acetyl-beta-D-glucosaminyl](n) + UDP-N-acetyl-alpha-D-glucosamine = [(1-&gt;4)-N-acetyl-beta-D-glucosaminyl](n+1) + UDP + H(+)</text>
        <dbReference type="Rhea" id="RHEA:16637"/>
        <dbReference type="Rhea" id="RHEA-COMP:9593"/>
        <dbReference type="Rhea" id="RHEA-COMP:9595"/>
        <dbReference type="ChEBI" id="CHEBI:15378"/>
        <dbReference type="ChEBI" id="CHEBI:17029"/>
        <dbReference type="ChEBI" id="CHEBI:57705"/>
        <dbReference type="ChEBI" id="CHEBI:58223"/>
        <dbReference type="EC" id="2.4.1.16"/>
    </reaction>
</comment>
<evidence type="ECO:0000256" key="13">
    <source>
        <dbReference type="SAM" id="MobiDB-lite"/>
    </source>
</evidence>
<dbReference type="Proteomes" id="UP000014760">
    <property type="component" value="Unassembled WGS sequence"/>
</dbReference>
<evidence type="ECO:0000256" key="9">
    <source>
        <dbReference type="ARBA" id="ARBA00023136"/>
    </source>
</evidence>
<dbReference type="OMA" id="MTAPECT"/>
<gene>
    <name evidence="15" type="ORF">CAPTEDRAFT_22210</name>
</gene>
<evidence type="ECO:0000256" key="7">
    <source>
        <dbReference type="ARBA" id="ARBA00022989"/>
    </source>
</evidence>
<evidence type="ECO:0000256" key="3">
    <source>
        <dbReference type="ARBA" id="ARBA00022475"/>
    </source>
</evidence>
<keyword evidence="4" id="KW-0328">Glycosyltransferase</keyword>
<keyword evidence="6 14" id="KW-0812">Transmembrane</keyword>
<comment type="similarity">
    <text evidence="11">Belongs to the chitin synthase family. Class IV subfamily.</text>
</comment>
<feature type="non-terminal residue" evidence="15">
    <location>
        <position position="1298"/>
    </location>
</feature>
<dbReference type="InterPro" id="IPR029044">
    <property type="entry name" value="Nucleotide-diphossugar_trans"/>
</dbReference>
<dbReference type="FunFam" id="3.90.550.10:FF:000139">
    <property type="entry name" value="Chitin synthase 8"/>
    <property type="match status" value="1"/>
</dbReference>
<dbReference type="Pfam" id="PF03142">
    <property type="entry name" value="Chitin_synth_2"/>
    <property type="match status" value="1"/>
</dbReference>
<keyword evidence="8" id="KW-0175">Coiled coil</keyword>
<dbReference type="PANTHER" id="PTHR22914:SF42">
    <property type="entry name" value="CHITIN SYNTHASE"/>
    <property type="match status" value="1"/>
</dbReference>
<feature type="transmembrane region" description="Helical" evidence="14">
    <location>
        <begin position="904"/>
        <end position="924"/>
    </location>
</feature>
<evidence type="ECO:0000256" key="12">
    <source>
        <dbReference type="ARBA" id="ARBA00048014"/>
    </source>
</evidence>
<dbReference type="EnsemblMetazoa" id="CapteT22210">
    <property type="protein sequence ID" value="CapteP22210"/>
    <property type="gene ID" value="CapteG22210"/>
</dbReference>
<feature type="transmembrane region" description="Helical" evidence="14">
    <location>
        <begin position="418"/>
        <end position="441"/>
    </location>
</feature>
<feature type="transmembrane region" description="Helical" evidence="14">
    <location>
        <begin position="172"/>
        <end position="192"/>
    </location>
</feature>
<feature type="transmembrane region" description="Helical" evidence="14">
    <location>
        <begin position="1213"/>
        <end position="1234"/>
    </location>
</feature>
<feature type="transmembrane region" description="Helical" evidence="14">
    <location>
        <begin position="142"/>
        <end position="166"/>
    </location>
</feature>
<accession>R7TF39</accession>
<reference evidence="17" key="1">
    <citation type="submission" date="2012-12" db="EMBL/GenBank/DDBJ databases">
        <authorList>
            <person name="Hellsten U."/>
            <person name="Grimwood J."/>
            <person name="Chapman J.A."/>
            <person name="Shapiro H."/>
            <person name="Aerts A."/>
            <person name="Otillar R.P."/>
            <person name="Terry A.Y."/>
            <person name="Boore J.L."/>
            <person name="Simakov O."/>
            <person name="Marletaz F."/>
            <person name="Cho S.-J."/>
            <person name="Edsinger-Gonzales E."/>
            <person name="Havlak P."/>
            <person name="Kuo D.-H."/>
            <person name="Larsson T."/>
            <person name="Lv J."/>
            <person name="Arendt D."/>
            <person name="Savage R."/>
            <person name="Osoegawa K."/>
            <person name="de Jong P."/>
            <person name="Lindberg D.R."/>
            <person name="Seaver E.C."/>
            <person name="Weisblat D.A."/>
            <person name="Putnam N.H."/>
            <person name="Grigoriev I.V."/>
            <person name="Rokhsar D.S."/>
        </authorList>
    </citation>
    <scope>NUCLEOTIDE SEQUENCE</scope>
    <source>
        <strain evidence="17">I ESC-2004</strain>
    </source>
</reference>
<evidence type="ECO:0000256" key="2">
    <source>
        <dbReference type="ARBA" id="ARBA00012543"/>
    </source>
</evidence>
<dbReference type="STRING" id="283909.R7TF39"/>
<dbReference type="GO" id="GO:0004100">
    <property type="term" value="F:chitin synthase activity"/>
    <property type="evidence" value="ECO:0007669"/>
    <property type="project" value="UniProtKB-EC"/>
</dbReference>
<dbReference type="GO" id="GO:0006031">
    <property type="term" value="P:chitin biosynthetic process"/>
    <property type="evidence" value="ECO:0007669"/>
    <property type="project" value="TreeGrafter"/>
</dbReference>
<feature type="transmembrane region" description="Helical" evidence="14">
    <location>
        <begin position="1262"/>
        <end position="1282"/>
    </location>
</feature>
<feature type="compositionally biased region" description="Acidic residues" evidence="13">
    <location>
        <begin position="1135"/>
        <end position="1150"/>
    </location>
</feature>
<dbReference type="InterPro" id="IPR004835">
    <property type="entry name" value="Chitin_synth"/>
</dbReference>
<feature type="region of interest" description="Disordered" evidence="13">
    <location>
        <begin position="1122"/>
        <end position="1155"/>
    </location>
</feature>
<feature type="non-terminal residue" evidence="15">
    <location>
        <position position="1"/>
    </location>
</feature>
<feature type="transmembrane region" description="Helical" evidence="14">
    <location>
        <begin position="367"/>
        <end position="386"/>
    </location>
</feature>
<protein>
    <recommendedName>
        <fullName evidence="2">chitin synthase</fullName>
        <ecNumber evidence="2">2.4.1.16</ecNumber>
    </recommendedName>
</protein>
<evidence type="ECO:0000256" key="4">
    <source>
        <dbReference type="ARBA" id="ARBA00022676"/>
    </source>
</evidence>
<comment type="subcellular location">
    <subcellularLocation>
        <location evidence="1">Cell membrane</location>
        <topology evidence="1">Multi-pass membrane protein</topology>
    </subcellularLocation>
</comment>
<dbReference type="HOGENOM" id="CLU_004002_0_0_1"/>
<dbReference type="PANTHER" id="PTHR22914">
    <property type="entry name" value="CHITIN SYNTHASE"/>
    <property type="match status" value="1"/>
</dbReference>
<reference evidence="15 17" key="2">
    <citation type="journal article" date="2013" name="Nature">
        <title>Insights into bilaterian evolution from three spiralian genomes.</title>
        <authorList>
            <person name="Simakov O."/>
            <person name="Marletaz F."/>
            <person name="Cho S.J."/>
            <person name="Edsinger-Gonzales E."/>
            <person name="Havlak P."/>
            <person name="Hellsten U."/>
            <person name="Kuo D.H."/>
            <person name="Larsson T."/>
            <person name="Lv J."/>
            <person name="Arendt D."/>
            <person name="Savage R."/>
            <person name="Osoegawa K."/>
            <person name="de Jong P."/>
            <person name="Grimwood J."/>
            <person name="Chapman J.A."/>
            <person name="Shapiro H."/>
            <person name="Aerts A."/>
            <person name="Otillar R.P."/>
            <person name="Terry A.Y."/>
            <person name="Boore J.L."/>
            <person name="Grigoriev I.V."/>
            <person name="Lindberg D.R."/>
            <person name="Seaver E.C."/>
            <person name="Weisblat D.A."/>
            <person name="Putnam N.H."/>
            <person name="Rokhsar D.S."/>
        </authorList>
    </citation>
    <scope>NUCLEOTIDE SEQUENCE</scope>
    <source>
        <strain evidence="15 17">I ESC-2004</strain>
    </source>
</reference>
<evidence type="ECO:0000313" key="15">
    <source>
        <dbReference type="EMBL" id="ELT92107.1"/>
    </source>
</evidence>
<feature type="transmembrane region" description="Helical" evidence="14">
    <location>
        <begin position="228"/>
        <end position="247"/>
    </location>
</feature>
<dbReference type="FunCoup" id="R7TF39">
    <property type="interactions" value="35"/>
</dbReference>
<evidence type="ECO:0000256" key="14">
    <source>
        <dbReference type="SAM" id="Phobius"/>
    </source>
</evidence>
<dbReference type="CDD" id="cd04190">
    <property type="entry name" value="Chitin_synth_C"/>
    <property type="match status" value="1"/>
</dbReference>
<evidence type="ECO:0000313" key="16">
    <source>
        <dbReference type="EnsemblMetazoa" id="CapteP22210"/>
    </source>
</evidence>
<feature type="transmembrane region" description="Helical" evidence="14">
    <location>
        <begin position="870"/>
        <end position="892"/>
    </location>
</feature>
<keyword evidence="3" id="KW-1003">Cell membrane</keyword>
<evidence type="ECO:0000256" key="5">
    <source>
        <dbReference type="ARBA" id="ARBA00022679"/>
    </source>
</evidence>
<dbReference type="SUPFAM" id="SSF53448">
    <property type="entry name" value="Nucleotide-diphospho-sugar transferases"/>
    <property type="match status" value="1"/>
</dbReference>
<keyword evidence="7 14" id="KW-1133">Transmembrane helix</keyword>
<proteinExistence type="inferred from homology"/>
<keyword evidence="5" id="KW-0808">Transferase</keyword>
<dbReference type="EMBL" id="AMQN01013471">
    <property type="status" value="NOT_ANNOTATED_CDS"/>
    <property type="molecule type" value="Genomic_DNA"/>
</dbReference>
<dbReference type="GO" id="GO:0005886">
    <property type="term" value="C:plasma membrane"/>
    <property type="evidence" value="ECO:0007669"/>
    <property type="project" value="UniProtKB-SubCell"/>
</dbReference>
<feature type="transmembrane region" description="Helical" evidence="14">
    <location>
        <begin position="204"/>
        <end position="222"/>
    </location>
</feature>
<keyword evidence="10" id="KW-0325">Glycoprotein</keyword>
<feature type="transmembrane region" description="Helical" evidence="14">
    <location>
        <begin position="40"/>
        <end position="63"/>
    </location>
</feature>
<feature type="transmembrane region" description="Helical" evidence="14">
    <location>
        <begin position="109"/>
        <end position="130"/>
    </location>
</feature>